<dbReference type="SUPFAM" id="SSF49452">
    <property type="entry name" value="Starch-binding domain-like"/>
    <property type="match status" value="1"/>
</dbReference>
<dbReference type="Proteomes" id="UP000000529">
    <property type="component" value="Chromosome"/>
</dbReference>
<feature type="compositionally biased region" description="Polar residues" evidence="1">
    <location>
        <begin position="15"/>
        <end position="24"/>
    </location>
</feature>
<evidence type="ECO:0000313" key="4">
    <source>
        <dbReference type="Proteomes" id="UP000000529"/>
    </source>
</evidence>
<dbReference type="eggNOG" id="COG2819">
    <property type="taxonomic scope" value="Bacteria"/>
</dbReference>
<accession>Q6ME30</accession>
<dbReference type="InterPro" id="IPR002044">
    <property type="entry name" value="CBM20"/>
</dbReference>
<name>Q6ME30_PARUW</name>
<feature type="domain" description="CBM20" evidence="2">
    <location>
        <begin position="61"/>
        <end position="143"/>
    </location>
</feature>
<evidence type="ECO:0000313" key="3">
    <source>
        <dbReference type="EMBL" id="CAF23169.1"/>
    </source>
</evidence>
<proteinExistence type="predicted"/>
<dbReference type="GO" id="GO:2001070">
    <property type="term" value="F:starch binding"/>
    <property type="evidence" value="ECO:0007669"/>
    <property type="project" value="InterPro"/>
</dbReference>
<reference evidence="3 4" key="1">
    <citation type="journal article" date="2004" name="Science">
        <title>Illuminating the evolutionary history of chlamydiae.</title>
        <authorList>
            <person name="Horn M."/>
            <person name="Collingro A."/>
            <person name="Schmitz-Esser S."/>
            <person name="Beier C.L."/>
            <person name="Purkhold U."/>
            <person name="Fartmann B."/>
            <person name="Brandt P."/>
            <person name="Nyakatura G.J."/>
            <person name="Droege M."/>
            <person name="Frishman D."/>
            <person name="Rattei T."/>
            <person name="Mewes H."/>
            <person name="Wagner M."/>
        </authorList>
    </citation>
    <scope>NUCLEOTIDE SEQUENCE [LARGE SCALE GENOMIC DNA]</scope>
    <source>
        <strain evidence="3 4">UWE25</strain>
    </source>
</reference>
<feature type="region of interest" description="Disordered" evidence="1">
    <location>
        <begin position="1"/>
        <end position="25"/>
    </location>
</feature>
<dbReference type="InterPro" id="IPR013784">
    <property type="entry name" value="Carb-bd-like_fold"/>
</dbReference>
<dbReference type="KEGG" id="pcu:PC_RS09820"/>
<dbReference type="SMART" id="SM01065">
    <property type="entry name" value="CBM_2"/>
    <property type="match status" value="1"/>
</dbReference>
<sequence>MLTKKDSLKNPAKTKITQSPQPNETDVFALAKAPTQHPAKIYANRKDECEHGCSHVEKKPLFKTSVLVKYDVGFNNQLYIRGNGANLTWNKGQPLKNIKADEWIWENETPFSSCEFKVLINDNHYEAGENHTITNGCSFIYTPSFA</sequence>
<dbReference type="EMBL" id="BX908798">
    <property type="protein sequence ID" value="CAF23169.1"/>
    <property type="molecule type" value="Genomic_DNA"/>
</dbReference>
<organism evidence="3 4">
    <name type="scientific">Protochlamydia amoebophila (strain UWE25)</name>
    <dbReference type="NCBI Taxonomy" id="264201"/>
    <lineage>
        <taxon>Bacteria</taxon>
        <taxon>Pseudomonadati</taxon>
        <taxon>Chlamydiota</taxon>
        <taxon>Chlamydiia</taxon>
        <taxon>Parachlamydiales</taxon>
        <taxon>Parachlamydiaceae</taxon>
        <taxon>Candidatus Protochlamydia</taxon>
    </lineage>
</organism>
<dbReference type="HOGENOM" id="CLU_2001641_0_0_0"/>
<dbReference type="STRING" id="264201.pc0445"/>
<dbReference type="OrthoDB" id="21650at2"/>
<dbReference type="AlphaFoldDB" id="Q6ME30"/>
<dbReference type="RefSeq" id="WP_011174995.1">
    <property type="nucleotide sequence ID" value="NC_005861.2"/>
</dbReference>
<protein>
    <recommendedName>
        <fullName evidence="2">CBM20 domain-containing protein</fullName>
    </recommendedName>
</protein>
<gene>
    <name evidence="3" type="ORF">PC_RS09820</name>
</gene>
<evidence type="ECO:0000259" key="2">
    <source>
        <dbReference type="SMART" id="SM01065"/>
    </source>
</evidence>
<evidence type="ECO:0000256" key="1">
    <source>
        <dbReference type="SAM" id="MobiDB-lite"/>
    </source>
</evidence>
<keyword evidence="4" id="KW-1185">Reference proteome</keyword>